<accession>A0A2A4B617</accession>
<dbReference type="Proteomes" id="UP000218366">
    <property type="component" value="Unassembled WGS sequence"/>
</dbReference>
<comment type="caution">
    <text evidence="1">The sequence shown here is derived from an EMBL/GenBank/DDBJ whole genome shotgun (WGS) entry which is preliminary data.</text>
</comment>
<keyword evidence="2" id="KW-1185">Reference proteome</keyword>
<evidence type="ECO:0000313" key="2">
    <source>
        <dbReference type="Proteomes" id="UP000218366"/>
    </source>
</evidence>
<gene>
    <name evidence="1" type="ORF">COC42_01950</name>
</gene>
<organism evidence="1 2">
    <name type="scientific">Sphingomonas spermidinifaciens</name>
    <dbReference type="NCBI Taxonomy" id="1141889"/>
    <lineage>
        <taxon>Bacteria</taxon>
        <taxon>Pseudomonadati</taxon>
        <taxon>Pseudomonadota</taxon>
        <taxon>Alphaproteobacteria</taxon>
        <taxon>Sphingomonadales</taxon>
        <taxon>Sphingomonadaceae</taxon>
        <taxon>Sphingomonas</taxon>
    </lineage>
</organism>
<dbReference type="AlphaFoldDB" id="A0A2A4B617"/>
<protein>
    <submittedName>
        <fullName evidence="1">Uncharacterized protein</fullName>
    </submittedName>
</protein>
<dbReference type="RefSeq" id="WP_096341607.1">
    <property type="nucleotide sequence ID" value="NZ_NWMW01000001.1"/>
</dbReference>
<evidence type="ECO:0000313" key="1">
    <source>
        <dbReference type="EMBL" id="PCD03208.1"/>
    </source>
</evidence>
<dbReference type="EMBL" id="NWMW01000001">
    <property type="protein sequence ID" value="PCD03208.1"/>
    <property type="molecule type" value="Genomic_DNA"/>
</dbReference>
<name>A0A2A4B617_9SPHN</name>
<sequence>MTQHRATPATDLAAVLRIVGGRLSGKEYPLARDRRICIGHGLANDVVLRGAGCQGCAVELTLGEAAADLRVLSGQVELLGRTLAAGEEARLPPYLPFRLGEHLIAHGERTSPRWSDAAEVATGPIAAPVVPLAAPTLLDRAEAAGRSALSTVAERVSVLHVAIASAAIMLVGAAAGPTGAFIEEQFGGPAALESAYRDAGYRALEVTRNPSGGLVVAGAVESEGDIARVREIAQRAYGPVMVDVSSAQALANAATDILAAQGLDARAVPAGLGGIAVEAPYLPADRQDQLRALLSRDLPGLRRVSFRVDDSRGGNPLQTLFASSGTGLATVVEDPPHIATADGSRWFPGAVLPTGHRLIAVEAGVVRFEKDGRVEELRL</sequence>
<reference evidence="1 2" key="1">
    <citation type="submission" date="2017-09" db="EMBL/GenBank/DDBJ databases">
        <title>Sphingomonas spermidinifaciens 9NM-10, whole genome shotgun sequence.</title>
        <authorList>
            <person name="Feng G."/>
            <person name="Zhu H."/>
        </authorList>
    </citation>
    <scope>NUCLEOTIDE SEQUENCE [LARGE SCALE GENOMIC DNA]</scope>
    <source>
        <strain evidence="1 2">9NM-10</strain>
    </source>
</reference>
<dbReference type="OrthoDB" id="7179973at2"/>
<proteinExistence type="predicted"/>